<dbReference type="Proteomes" id="UP000800036">
    <property type="component" value="Unassembled WGS sequence"/>
</dbReference>
<organism evidence="2 3">
    <name type="scientific">Bimuria novae-zelandiae CBS 107.79</name>
    <dbReference type="NCBI Taxonomy" id="1447943"/>
    <lineage>
        <taxon>Eukaryota</taxon>
        <taxon>Fungi</taxon>
        <taxon>Dikarya</taxon>
        <taxon>Ascomycota</taxon>
        <taxon>Pezizomycotina</taxon>
        <taxon>Dothideomycetes</taxon>
        <taxon>Pleosporomycetidae</taxon>
        <taxon>Pleosporales</taxon>
        <taxon>Massarineae</taxon>
        <taxon>Didymosphaeriaceae</taxon>
        <taxon>Bimuria</taxon>
    </lineage>
</organism>
<gene>
    <name evidence="2" type="ORF">BU23DRAFT_571454</name>
</gene>
<protein>
    <recommendedName>
        <fullName evidence="1">C2H2-type domain-containing protein</fullName>
    </recommendedName>
</protein>
<dbReference type="PROSITE" id="PS00028">
    <property type="entry name" value="ZINC_FINGER_C2H2_1"/>
    <property type="match status" value="1"/>
</dbReference>
<dbReference type="AlphaFoldDB" id="A0A6A5UWG9"/>
<dbReference type="InterPro" id="IPR013087">
    <property type="entry name" value="Znf_C2H2_type"/>
</dbReference>
<feature type="domain" description="C2H2-type" evidence="1">
    <location>
        <begin position="148"/>
        <end position="171"/>
    </location>
</feature>
<accession>A0A6A5UWG9</accession>
<reference evidence="2" key="1">
    <citation type="journal article" date="2020" name="Stud. Mycol.">
        <title>101 Dothideomycetes genomes: a test case for predicting lifestyles and emergence of pathogens.</title>
        <authorList>
            <person name="Haridas S."/>
            <person name="Albert R."/>
            <person name="Binder M."/>
            <person name="Bloem J."/>
            <person name="Labutti K."/>
            <person name="Salamov A."/>
            <person name="Andreopoulos B."/>
            <person name="Baker S."/>
            <person name="Barry K."/>
            <person name="Bills G."/>
            <person name="Bluhm B."/>
            <person name="Cannon C."/>
            <person name="Castanera R."/>
            <person name="Culley D."/>
            <person name="Daum C."/>
            <person name="Ezra D."/>
            <person name="Gonzalez J."/>
            <person name="Henrissat B."/>
            <person name="Kuo A."/>
            <person name="Liang C."/>
            <person name="Lipzen A."/>
            <person name="Lutzoni F."/>
            <person name="Magnuson J."/>
            <person name="Mondo S."/>
            <person name="Nolan M."/>
            <person name="Ohm R."/>
            <person name="Pangilinan J."/>
            <person name="Park H.-J."/>
            <person name="Ramirez L."/>
            <person name="Alfaro M."/>
            <person name="Sun H."/>
            <person name="Tritt A."/>
            <person name="Yoshinaga Y."/>
            <person name="Zwiers L.-H."/>
            <person name="Turgeon B."/>
            <person name="Goodwin S."/>
            <person name="Spatafora J."/>
            <person name="Crous P."/>
            <person name="Grigoriev I."/>
        </authorList>
    </citation>
    <scope>NUCLEOTIDE SEQUENCE</scope>
    <source>
        <strain evidence="2">CBS 107.79</strain>
    </source>
</reference>
<proteinExistence type="predicted"/>
<sequence>MTNSNEDEPIWCGFSEQSSELRQRGRQYAHPLVKHLYAILTYFRNNFEQHKVDTRIAKMEEKFRKLQSKKFRLIEQETNIVVKGLRLDFRTATRVAGLLNEKLPLELRDFIYRYYWETFKLCWLRNELSFPALQYQVGLMMGKQFFVCPRLDCDRDFSSRIHRLEHVTQFHLLHVGYTNLIDNILLTKSYVGYATAHEAARMAYSVAGCAFSLPGLPARSGKGRRTCEDDGFAMGNLSNSLHQDPLRLNVVILDHVSSICIDIVDQGYLYCPKPPQLARPRDTLKGIFVYGAGRKVEIHVGTYCLYRLRDTRWFLEDLKRIYRALAPPEASFLLKIVPAAPGRKEQQALLSLDRLYQRPGDDWEREVNNLLREPD</sequence>
<dbReference type="EMBL" id="ML976708">
    <property type="protein sequence ID" value="KAF1969533.1"/>
    <property type="molecule type" value="Genomic_DNA"/>
</dbReference>
<evidence type="ECO:0000313" key="2">
    <source>
        <dbReference type="EMBL" id="KAF1969533.1"/>
    </source>
</evidence>
<keyword evidence="3" id="KW-1185">Reference proteome</keyword>
<evidence type="ECO:0000313" key="3">
    <source>
        <dbReference type="Proteomes" id="UP000800036"/>
    </source>
</evidence>
<evidence type="ECO:0000259" key="1">
    <source>
        <dbReference type="PROSITE" id="PS00028"/>
    </source>
</evidence>
<name>A0A6A5UWG9_9PLEO</name>